<evidence type="ECO:0000313" key="2">
    <source>
        <dbReference type="EMBL" id="MCA9383849.1"/>
    </source>
</evidence>
<accession>A0A955RJU7</accession>
<protein>
    <submittedName>
        <fullName evidence="2">SufD family Fe-S cluster assembly protein</fullName>
    </submittedName>
</protein>
<gene>
    <name evidence="2" type="ORF">KC909_05805</name>
</gene>
<dbReference type="InterPro" id="IPR055346">
    <property type="entry name" value="Fe-S_cluster_assembly_SufBD"/>
</dbReference>
<dbReference type="PANTHER" id="PTHR43575">
    <property type="entry name" value="PROTEIN ABCI7, CHLOROPLASTIC"/>
    <property type="match status" value="1"/>
</dbReference>
<dbReference type="InterPro" id="IPR000825">
    <property type="entry name" value="SUF_FeS_clus_asmbl_SufBD_core"/>
</dbReference>
<dbReference type="InterPro" id="IPR037284">
    <property type="entry name" value="SUF_FeS_clus_asmbl_SufBD_sf"/>
</dbReference>
<sequence length="137" mass="15295">QDLLETKLDVIHKKPRLVSNTAIKAIVYDEAKFDMIGNLVIETGAKFTDAYLRIDVLLMNDEAKARAVPSLEITEDDVKGGHGATVGQVDLEQLFYLQSRGIEIAQAEQILVEGFVQELLDKVQSKQDLQKLKSILK</sequence>
<proteinExistence type="predicted"/>
<dbReference type="AlphaFoldDB" id="A0A955RJU7"/>
<reference evidence="2" key="1">
    <citation type="submission" date="2020-04" db="EMBL/GenBank/DDBJ databases">
        <authorList>
            <person name="Zhang T."/>
        </authorList>
    </citation>
    <scope>NUCLEOTIDE SEQUENCE</scope>
    <source>
        <strain evidence="2">HKST-UBA14</strain>
    </source>
</reference>
<dbReference type="GO" id="GO:0016226">
    <property type="term" value="P:iron-sulfur cluster assembly"/>
    <property type="evidence" value="ECO:0007669"/>
    <property type="project" value="InterPro"/>
</dbReference>
<dbReference type="PANTHER" id="PTHR43575:SF1">
    <property type="entry name" value="PROTEIN ABCI7, CHLOROPLASTIC"/>
    <property type="match status" value="1"/>
</dbReference>
<feature type="non-terminal residue" evidence="2">
    <location>
        <position position="1"/>
    </location>
</feature>
<name>A0A955RJU7_9BACT</name>
<organism evidence="2 3">
    <name type="scientific">Candidatus Dojkabacteria bacterium</name>
    <dbReference type="NCBI Taxonomy" id="2099670"/>
    <lineage>
        <taxon>Bacteria</taxon>
        <taxon>Candidatus Dojkabacteria</taxon>
    </lineage>
</organism>
<feature type="domain" description="SUF system FeS cluster assembly SufBD core" evidence="1">
    <location>
        <begin position="4"/>
        <end position="115"/>
    </location>
</feature>
<dbReference type="EMBL" id="JAGQLK010000151">
    <property type="protein sequence ID" value="MCA9383849.1"/>
    <property type="molecule type" value="Genomic_DNA"/>
</dbReference>
<evidence type="ECO:0000313" key="3">
    <source>
        <dbReference type="Proteomes" id="UP000783287"/>
    </source>
</evidence>
<dbReference type="Pfam" id="PF01458">
    <property type="entry name" value="SUFBD_core"/>
    <property type="match status" value="1"/>
</dbReference>
<dbReference type="Proteomes" id="UP000783287">
    <property type="component" value="Unassembled WGS sequence"/>
</dbReference>
<comment type="caution">
    <text evidence="2">The sequence shown here is derived from an EMBL/GenBank/DDBJ whole genome shotgun (WGS) entry which is preliminary data.</text>
</comment>
<reference evidence="2" key="2">
    <citation type="journal article" date="2021" name="Microbiome">
        <title>Successional dynamics and alternative stable states in a saline activated sludge microbial community over 9 years.</title>
        <authorList>
            <person name="Wang Y."/>
            <person name="Ye J."/>
            <person name="Ju F."/>
            <person name="Liu L."/>
            <person name="Boyd J.A."/>
            <person name="Deng Y."/>
            <person name="Parks D.H."/>
            <person name="Jiang X."/>
            <person name="Yin X."/>
            <person name="Woodcroft B.J."/>
            <person name="Tyson G.W."/>
            <person name="Hugenholtz P."/>
            <person name="Polz M.F."/>
            <person name="Zhang T."/>
        </authorList>
    </citation>
    <scope>NUCLEOTIDE SEQUENCE</scope>
    <source>
        <strain evidence="2">HKST-UBA14</strain>
    </source>
</reference>
<dbReference type="SUPFAM" id="SSF101960">
    <property type="entry name" value="Stabilizer of iron transporter SufD"/>
    <property type="match status" value="1"/>
</dbReference>
<evidence type="ECO:0000259" key="1">
    <source>
        <dbReference type="Pfam" id="PF01458"/>
    </source>
</evidence>